<dbReference type="InterPro" id="IPR001054">
    <property type="entry name" value="A/G_cyclase"/>
</dbReference>
<dbReference type="KEGG" id="pbk:Back11_00520"/>
<sequence>MSVVAYPKDSIRNRDQIYEETKEAELIGQGWVTKDIQGQPGQTLRVTNNRDTDVMVVIEREGWEDIVATASQIMLFPEFRSMFSTDVLAPGQQAGISSLTVLFTDLCGSTAYYEEVGDSSAYGYVRQMFDFLMTVVEKHGGSVVKTIGDAVMAVFDSAEDGLEAALFIQRKWHAEKELSLRIGLHHGPAVAVGMNGRNDYFGRTVNMAARIQALGGPGEIVMESGLHQRLAGHKKERDKRPSSIQTSEPFIAELKGLSEPVKLNSYSSRASS</sequence>
<dbReference type="Proteomes" id="UP000275368">
    <property type="component" value="Chromosome"/>
</dbReference>
<dbReference type="PANTHER" id="PTHR43081:SF19">
    <property type="entry name" value="PH-SENSITIVE ADENYLATE CYCLASE RV1264"/>
    <property type="match status" value="1"/>
</dbReference>
<evidence type="ECO:0000313" key="3">
    <source>
        <dbReference type="EMBL" id="BBH18707.1"/>
    </source>
</evidence>
<keyword evidence="4" id="KW-1185">Reference proteome</keyword>
<dbReference type="GO" id="GO:0004016">
    <property type="term" value="F:adenylate cyclase activity"/>
    <property type="evidence" value="ECO:0007669"/>
    <property type="project" value="UniProtKB-ARBA"/>
</dbReference>
<dbReference type="Pfam" id="PF00211">
    <property type="entry name" value="Guanylate_cyc"/>
    <property type="match status" value="1"/>
</dbReference>
<organism evidence="3 4">
    <name type="scientific">Paenibacillus baekrokdamisoli</name>
    <dbReference type="NCBI Taxonomy" id="1712516"/>
    <lineage>
        <taxon>Bacteria</taxon>
        <taxon>Bacillati</taxon>
        <taxon>Bacillota</taxon>
        <taxon>Bacilli</taxon>
        <taxon>Bacillales</taxon>
        <taxon>Paenibacillaceae</taxon>
        <taxon>Paenibacillus</taxon>
    </lineage>
</organism>
<dbReference type="GO" id="GO:0006171">
    <property type="term" value="P:cAMP biosynthetic process"/>
    <property type="evidence" value="ECO:0007669"/>
    <property type="project" value="TreeGrafter"/>
</dbReference>
<dbReference type="AlphaFoldDB" id="A0A3G9IIB5"/>
<comment type="similarity">
    <text evidence="1">Belongs to the adenylyl cyclase class-3 family.</text>
</comment>
<reference evidence="3 4" key="1">
    <citation type="submission" date="2018-11" db="EMBL/GenBank/DDBJ databases">
        <title>Complete genome sequence of Paenibacillus baekrokdamisoli strain KCTC 33723.</title>
        <authorList>
            <person name="Kang S.W."/>
            <person name="Lee K.C."/>
            <person name="Kim K.K."/>
            <person name="Kim J.S."/>
            <person name="Kim D.S."/>
            <person name="Ko S.H."/>
            <person name="Yang S.H."/>
            <person name="Lee J.S."/>
        </authorList>
    </citation>
    <scope>NUCLEOTIDE SEQUENCE [LARGE SCALE GENOMIC DNA]</scope>
    <source>
        <strain evidence="3 4">KCTC 33723</strain>
    </source>
</reference>
<evidence type="ECO:0000259" key="2">
    <source>
        <dbReference type="PROSITE" id="PS50125"/>
    </source>
</evidence>
<dbReference type="GO" id="GO:0035556">
    <property type="term" value="P:intracellular signal transduction"/>
    <property type="evidence" value="ECO:0007669"/>
    <property type="project" value="InterPro"/>
</dbReference>
<dbReference type="SUPFAM" id="SSF55073">
    <property type="entry name" value="Nucleotide cyclase"/>
    <property type="match status" value="1"/>
</dbReference>
<protein>
    <recommendedName>
        <fullName evidence="2">Guanylate cyclase domain-containing protein</fullName>
    </recommendedName>
</protein>
<dbReference type="CDD" id="cd07302">
    <property type="entry name" value="CHD"/>
    <property type="match status" value="1"/>
</dbReference>
<dbReference type="InterPro" id="IPR050697">
    <property type="entry name" value="Adenylyl/Guanylyl_Cyclase_3/4"/>
</dbReference>
<name>A0A3G9IIB5_9BACL</name>
<evidence type="ECO:0000256" key="1">
    <source>
        <dbReference type="ARBA" id="ARBA00005381"/>
    </source>
</evidence>
<dbReference type="SMART" id="SM00044">
    <property type="entry name" value="CYCc"/>
    <property type="match status" value="1"/>
</dbReference>
<dbReference type="EMBL" id="AP019308">
    <property type="protein sequence ID" value="BBH18707.1"/>
    <property type="molecule type" value="Genomic_DNA"/>
</dbReference>
<dbReference type="InterPro" id="IPR029787">
    <property type="entry name" value="Nucleotide_cyclase"/>
</dbReference>
<feature type="domain" description="Guanylate cyclase" evidence="2">
    <location>
        <begin position="100"/>
        <end position="212"/>
    </location>
</feature>
<dbReference type="PROSITE" id="PS50125">
    <property type="entry name" value="GUANYLATE_CYCLASE_2"/>
    <property type="match status" value="1"/>
</dbReference>
<proteinExistence type="inferred from homology"/>
<gene>
    <name evidence="3" type="ORF">Back11_00520</name>
</gene>
<evidence type="ECO:0000313" key="4">
    <source>
        <dbReference type="Proteomes" id="UP000275368"/>
    </source>
</evidence>
<accession>A0A3G9IIB5</accession>
<dbReference type="PANTHER" id="PTHR43081">
    <property type="entry name" value="ADENYLATE CYCLASE, TERMINAL-DIFFERENTIATION SPECIFIC-RELATED"/>
    <property type="match status" value="1"/>
</dbReference>
<dbReference type="Gene3D" id="3.30.70.1230">
    <property type="entry name" value="Nucleotide cyclase"/>
    <property type="match status" value="1"/>
</dbReference>